<gene>
    <name evidence="5" type="ORF">HXX76_015258</name>
</gene>
<dbReference type="GO" id="GO:0015631">
    <property type="term" value="F:tubulin binding"/>
    <property type="evidence" value="ECO:0007669"/>
    <property type="project" value="InterPro"/>
</dbReference>
<dbReference type="GO" id="GO:0046785">
    <property type="term" value="P:microtubule polymerization"/>
    <property type="evidence" value="ECO:0007669"/>
    <property type="project" value="InterPro"/>
</dbReference>
<dbReference type="InterPro" id="IPR018247">
    <property type="entry name" value="EF_Hand_1_Ca_BS"/>
</dbReference>
<feature type="region of interest" description="Disordered" evidence="3">
    <location>
        <begin position="745"/>
        <end position="767"/>
    </location>
</feature>
<evidence type="ECO:0000313" key="6">
    <source>
        <dbReference type="Proteomes" id="UP000650467"/>
    </source>
</evidence>
<feature type="compositionally biased region" description="Low complexity" evidence="3">
    <location>
        <begin position="41"/>
        <end position="51"/>
    </location>
</feature>
<dbReference type="GO" id="GO:0032273">
    <property type="term" value="P:positive regulation of protein polymerization"/>
    <property type="evidence" value="ECO:0007669"/>
    <property type="project" value="TreeGrafter"/>
</dbReference>
<evidence type="ECO:0000256" key="2">
    <source>
        <dbReference type="ARBA" id="ARBA00022837"/>
    </source>
</evidence>
<dbReference type="InterPro" id="IPR011992">
    <property type="entry name" value="EF-hand-dom_pair"/>
</dbReference>
<proteinExistence type="inferred from homology"/>
<dbReference type="InterPro" id="IPR002048">
    <property type="entry name" value="EF_hand_dom"/>
</dbReference>
<comment type="caution">
    <text evidence="5">The sequence shown here is derived from an EMBL/GenBank/DDBJ whole genome shotgun (WGS) entry which is preliminary data.</text>
</comment>
<dbReference type="GO" id="GO:0005874">
    <property type="term" value="C:microtubule"/>
    <property type="evidence" value="ECO:0007669"/>
    <property type="project" value="TreeGrafter"/>
</dbReference>
<evidence type="ECO:0000256" key="1">
    <source>
        <dbReference type="ARBA" id="ARBA00010994"/>
    </source>
</evidence>
<feature type="domain" description="EF-hand" evidence="4">
    <location>
        <begin position="483"/>
        <end position="518"/>
    </location>
</feature>
<dbReference type="SUPFAM" id="SSF47473">
    <property type="entry name" value="EF-hand"/>
    <property type="match status" value="3"/>
</dbReference>
<dbReference type="Proteomes" id="UP000650467">
    <property type="component" value="Unassembled WGS sequence"/>
</dbReference>
<evidence type="ECO:0000259" key="4">
    <source>
        <dbReference type="PROSITE" id="PS50222"/>
    </source>
</evidence>
<protein>
    <recommendedName>
        <fullName evidence="4">EF-hand domain-containing protein</fullName>
    </recommendedName>
</protein>
<keyword evidence="6" id="KW-1185">Reference proteome</keyword>
<dbReference type="GO" id="GO:0001578">
    <property type="term" value="P:microtubule bundle formation"/>
    <property type="evidence" value="ECO:0007669"/>
    <property type="project" value="TreeGrafter"/>
</dbReference>
<dbReference type="SMART" id="SM00054">
    <property type="entry name" value="EFh"/>
    <property type="match status" value="2"/>
</dbReference>
<dbReference type="EMBL" id="JAEHOC010000078">
    <property type="protein sequence ID" value="KAG2423510.1"/>
    <property type="molecule type" value="Genomic_DNA"/>
</dbReference>
<dbReference type="Pfam" id="PF13499">
    <property type="entry name" value="EF-hand_7"/>
    <property type="match status" value="1"/>
</dbReference>
<reference evidence="5" key="1">
    <citation type="journal article" date="2020" name="bioRxiv">
        <title>Comparative genomics of Chlamydomonas.</title>
        <authorList>
            <person name="Craig R.J."/>
            <person name="Hasan A.R."/>
            <person name="Ness R.W."/>
            <person name="Keightley P.D."/>
        </authorList>
    </citation>
    <scope>NUCLEOTIDE SEQUENCE</scope>
    <source>
        <strain evidence="5">SAG 7.73</strain>
    </source>
</reference>
<dbReference type="PROSITE" id="PS00018">
    <property type="entry name" value="EF_HAND_1"/>
    <property type="match status" value="1"/>
</dbReference>
<dbReference type="Pfam" id="PF05517">
    <property type="entry name" value="p25-alpha"/>
    <property type="match status" value="2"/>
</dbReference>
<evidence type="ECO:0000313" key="5">
    <source>
        <dbReference type="EMBL" id="KAG2423510.1"/>
    </source>
</evidence>
<dbReference type="OrthoDB" id="548799at2759"/>
<feature type="domain" description="EF-hand" evidence="4">
    <location>
        <begin position="440"/>
        <end position="475"/>
    </location>
</feature>
<dbReference type="AlphaFoldDB" id="A0A835SMQ6"/>
<accession>A0A835SMQ6</accession>
<dbReference type="GO" id="GO:0005509">
    <property type="term" value="F:calcium ion binding"/>
    <property type="evidence" value="ECO:0007669"/>
    <property type="project" value="InterPro"/>
</dbReference>
<sequence length="877" mass="89004">MVDKVAAGRSTGGAASDAPLRIKPVVLAATGNALPPPAPAPAAQLPSAASARKQVSVALPDPDDDIDVGPATRNHVDQTPKKTKPAQLKAAAVQAAPEKPDQDCDVAATATDAGTCATAPNTFVSTPLDTAAAAASGSPSAAEAPVSPLAGMNTRVPSKVVRNLSAPVLTLADIAGLLGRFTSGGSDGPDGPDAAAGVTAYLSAVLAGSKAQGAGLYEAARAQPEAGHVFAAAYNLAQVAGQVVAPCRDNGAMMAGLGQDVVRGLDAAGKKGCVPPREVLAEVAARLEACGRCLAVYAREGWLLHLACNESAKADLDRAHSAVAAALQAAPAPGLELPPGSGAGRPGAYLDMNRGLRRSLKTHGSGSVAAGLKAVGTDPLSPELTKLAALLGVPAPAVARELAALPADVPADVYYSRMVLSLQQQRNLFGSAAGADAAAALAERYRPIFAHYDKAGRGFLEPAELRAVLADLGEAGAGGPTGPTGPELERAFALADQDGDGRVSPEEFARYYDALTFGHARNQLRLAMGLQAENDLKAVFIDFASFGTRQQVDDMDSAHFAKLFRDCGLLGPDLTLTDIDLAFTAAKGKGERKLSFDAFLTALAACAERKGTGLEGLVRAILGAEGPLARATKADAVRLHDDRSTYTGVYAKGGPKVTEKAQGLAALLDRSDAASAKKTPMRASRAGPITIVDKPADKPPLHHTPPPAFAPGAHSLSMRLSVGPGGVPGASSASVSAGGAAAASSAGATSWKRRSTAGGSGSVSAPPASKPLYESWLMWQQFGAGAAAGAPSRAVEMGPAQYIKLLRETGIIAGKDFTAVQAELVYAKVKPQGCTKITFECFERALSLIAAAKGTSREALEGAITASGGPLLTRSKH</sequence>
<comment type="similarity">
    <text evidence="1">Belongs to the TPPP family.</text>
</comment>
<name>A0A835SMQ6_CHLIN</name>
<feature type="region of interest" description="Disordered" evidence="3">
    <location>
        <begin position="30"/>
        <end position="85"/>
    </location>
</feature>
<organism evidence="5 6">
    <name type="scientific">Chlamydomonas incerta</name>
    <dbReference type="NCBI Taxonomy" id="51695"/>
    <lineage>
        <taxon>Eukaryota</taxon>
        <taxon>Viridiplantae</taxon>
        <taxon>Chlorophyta</taxon>
        <taxon>core chlorophytes</taxon>
        <taxon>Chlorophyceae</taxon>
        <taxon>CS clade</taxon>
        <taxon>Chlamydomonadales</taxon>
        <taxon>Chlamydomonadaceae</taxon>
        <taxon>Chlamydomonas</taxon>
    </lineage>
</organism>
<dbReference type="CDD" id="cd00051">
    <property type="entry name" value="EFh"/>
    <property type="match status" value="1"/>
</dbReference>
<dbReference type="InterPro" id="IPR008907">
    <property type="entry name" value="TPP/p25"/>
</dbReference>
<keyword evidence="2" id="KW-0106">Calcium</keyword>
<dbReference type="Gene3D" id="1.10.238.10">
    <property type="entry name" value="EF-hand"/>
    <property type="match status" value="3"/>
</dbReference>
<dbReference type="PANTHER" id="PTHR12932:SF9">
    <property type="entry name" value="TUBULIN POLYMERIZATION-PROMOTING PROTEIN HOMOLOG"/>
    <property type="match status" value="1"/>
</dbReference>
<dbReference type="PROSITE" id="PS50222">
    <property type="entry name" value="EF_HAND_2"/>
    <property type="match status" value="2"/>
</dbReference>
<feature type="region of interest" description="Disordered" evidence="3">
    <location>
        <begin position="675"/>
        <end position="716"/>
    </location>
</feature>
<evidence type="ECO:0000256" key="3">
    <source>
        <dbReference type="SAM" id="MobiDB-lite"/>
    </source>
</evidence>
<dbReference type="PANTHER" id="PTHR12932">
    <property type="entry name" value="P25 ALPHA-RELATED"/>
    <property type="match status" value="1"/>
</dbReference>